<evidence type="ECO:0000313" key="2">
    <source>
        <dbReference type="Proteomes" id="UP000075606"/>
    </source>
</evidence>
<gene>
    <name evidence="1" type="ORF">AWW68_12200</name>
</gene>
<keyword evidence="2" id="KW-1185">Reference proteome</keyword>
<comment type="caution">
    <text evidence="1">The sequence shown here is derived from an EMBL/GenBank/DDBJ whole genome shotgun (WGS) entry which is preliminary data.</text>
</comment>
<dbReference type="Proteomes" id="UP000075606">
    <property type="component" value="Unassembled WGS sequence"/>
</dbReference>
<reference evidence="1 2" key="1">
    <citation type="submission" date="2016-01" db="EMBL/GenBank/DDBJ databases">
        <title>Genome sequencing of Roseivirga spongicola UST030701-084.</title>
        <authorList>
            <person name="Selvaratnam C."/>
            <person name="Thevarajoo S."/>
            <person name="Goh K.M."/>
            <person name="Ee R."/>
            <person name="Chan K.-G."/>
            <person name="Chong C.S."/>
        </authorList>
    </citation>
    <scope>NUCLEOTIDE SEQUENCE [LARGE SCALE GENOMIC DNA]</scope>
    <source>
        <strain evidence="1 2">UST030701-084</strain>
    </source>
</reference>
<accession>A0A150X401</accession>
<protein>
    <submittedName>
        <fullName evidence="1">Uncharacterized protein</fullName>
    </submittedName>
</protein>
<dbReference type="STRING" id="333140.AWW68_12200"/>
<evidence type="ECO:0000313" key="1">
    <source>
        <dbReference type="EMBL" id="KYG73450.1"/>
    </source>
</evidence>
<proteinExistence type="predicted"/>
<dbReference type="EMBL" id="LRPC01000028">
    <property type="protein sequence ID" value="KYG73450.1"/>
    <property type="molecule type" value="Genomic_DNA"/>
</dbReference>
<dbReference type="AlphaFoldDB" id="A0A150X401"/>
<dbReference type="OrthoDB" id="1119637at2"/>
<organism evidence="1 2">
    <name type="scientific">Roseivirga spongicola</name>
    <dbReference type="NCBI Taxonomy" id="333140"/>
    <lineage>
        <taxon>Bacteria</taxon>
        <taxon>Pseudomonadati</taxon>
        <taxon>Bacteroidota</taxon>
        <taxon>Cytophagia</taxon>
        <taxon>Cytophagales</taxon>
        <taxon>Roseivirgaceae</taxon>
        <taxon>Roseivirga</taxon>
    </lineage>
</organism>
<name>A0A150X401_9BACT</name>
<dbReference type="RefSeq" id="WP_068221786.1">
    <property type="nucleotide sequence ID" value="NZ_CP139724.1"/>
</dbReference>
<sequence length="124" mass="14279">MRKLGLLFVGLATVIVLLHSITPHQHNNITQTYNHTISEVENNGNILNWLQFIFHPDLGQEHLEKFETEHQLEIISPDLAFLAIALSFIPILEEETQHNTPYLFSLKDNYYLKLQPLRGPPALV</sequence>